<accession>A0ABR1JDQ0</accession>
<feature type="transmembrane region" description="Helical" evidence="6">
    <location>
        <begin position="154"/>
        <end position="172"/>
    </location>
</feature>
<dbReference type="Pfam" id="PF00083">
    <property type="entry name" value="Sugar_tr"/>
    <property type="match status" value="1"/>
</dbReference>
<evidence type="ECO:0000256" key="5">
    <source>
        <dbReference type="ARBA" id="ARBA00023136"/>
    </source>
</evidence>
<gene>
    <name evidence="8" type="ORF">VKT23_010041</name>
</gene>
<evidence type="ECO:0000256" key="2">
    <source>
        <dbReference type="ARBA" id="ARBA00022448"/>
    </source>
</evidence>
<dbReference type="InterPro" id="IPR005828">
    <property type="entry name" value="MFS_sugar_transport-like"/>
</dbReference>
<dbReference type="PROSITE" id="PS50850">
    <property type="entry name" value="MFS"/>
    <property type="match status" value="1"/>
</dbReference>
<dbReference type="InterPro" id="IPR036259">
    <property type="entry name" value="MFS_trans_sf"/>
</dbReference>
<comment type="subcellular location">
    <subcellularLocation>
        <location evidence="1">Membrane</location>
        <topology evidence="1">Multi-pass membrane protein</topology>
    </subcellularLocation>
</comment>
<dbReference type="PANTHER" id="PTHR23511">
    <property type="entry name" value="SYNAPTIC VESICLE GLYCOPROTEIN 2"/>
    <property type="match status" value="1"/>
</dbReference>
<comment type="caution">
    <text evidence="8">The sequence shown here is derived from an EMBL/GenBank/DDBJ whole genome shotgun (WGS) entry which is preliminary data.</text>
</comment>
<keyword evidence="3 6" id="KW-0812">Transmembrane</keyword>
<keyword evidence="2" id="KW-0813">Transport</keyword>
<feature type="transmembrane region" description="Helical" evidence="6">
    <location>
        <begin position="101"/>
        <end position="123"/>
    </location>
</feature>
<dbReference type="PANTHER" id="PTHR23511:SF5">
    <property type="entry name" value="MAJOR FACILITATOR-TYPE TRANSPORTER HXNZ-RELATED"/>
    <property type="match status" value="1"/>
</dbReference>
<feature type="transmembrane region" description="Helical" evidence="6">
    <location>
        <begin position="130"/>
        <end position="148"/>
    </location>
</feature>
<evidence type="ECO:0000256" key="1">
    <source>
        <dbReference type="ARBA" id="ARBA00004141"/>
    </source>
</evidence>
<sequence>MRLEERAVYADDAKNSQDVEKVIQDSSSDLDQAAKEDGVSALYEAKSRLINEYFQREIGFGPYQIQLFLLTGLGWAADNIWLQAVAIILPEIQKELNPSRVEFATLSLYVGLILGATTWGILADLVGRKLSFNITLFIAGVFGVAAGGSNNFTTLGALVACVGFGIGGNLPVDGMVDSSCYYDYNRSS</sequence>
<proteinExistence type="predicted"/>
<evidence type="ECO:0000256" key="3">
    <source>
        <dbReference type="ARBA" id="ARBA00022692"/>
    </source>
</evidence>
<evidence type="ECO:0000313" key="8">
    <source>
        <dbReference type="EMBL" id="KAK7458133.1"/>
    </source>
</evidence>
<feature type="domain" description="Major facilitator superfamily (MFS) profile" evidence="7">
    <location>
        <begin position="67"/>
        <end position="188"/>
    </location>
</feature>
<keyword evidence="9" id="KW-1185">Reference proteome</keyword>
<evidence type="ECO:0000256" key="6">
    <source>
        <dbReference type="SAM" id="Phobius"/>
    </source>
</evidence>
<protein>
    <recommendedName>
        <fullName evidence="7">Major facilitator superfamily (MFS) profile domain-containing protein</fullName>
    </recommendedName>
</protein>
<dbReference type="Gene3D" id="1.20.1250.20">
    <property type="entry name" value="MFS general substrate transporter like domains"/>
    <property type="match status" value="1"/>
</dbReference>
<feature type="transmembrane region" description="Helical" evidence="6">
    <location>
        <begin position="67"/>
        <end position="89"/>
    </location>
</feature>
<evidence type="ECO:0000256" key="4">
    <source>
        <dbReference type="ARBA" id="ARBA00022989"/>
    </source>
</evidence>
<keyword evidence="4 6" id="KW-1133">Transmembrane helix</keyword>
<dbReference type="Proteomes" id="UP001498398">
    <property type="component" value="Unassembled WGS sequence"/>
</dbReference>
<keyword evidence="5 6" id="KW-0472">Membrane</keyword>
<dbReference type="InterPro" id="IPR020846">
    <property type="entry name" value="MFS_dom"/>
</dbReference>
<reference evidence="8 9" key="1">
    <citation type="submission" date="2024-01" db="EMBL/GenBank/DDBJ databases">
        <title>A draft genome for the cacao thread blight pathogen Marasmiellus scandens.</title>
        <authorList>
            <person name="Baruah I.K."/>
            <person name="Leung J."/>
            <person name="Bukari Y."/>
            <person name="Amoako-Attah I."/>
            <person name="Meinhardt L.W."/>
            <person name="Bailey B.A."/>
            <person name="Cohen S.P."/>
        </authorList>
    </citation>
    <scope>NUCLEOTIDE SEQUENCE [LARGE SCALE GENOMIC DNA]</scope>
    <source>
        <strain evidence="8 9">GH-19</strain>
    </source>
</reference>
<name>A0ABR1JDQ0_9AGAR</name>
<organism evidence="8 9">
    <name type="scientific">Marasmiellus scandens</name>
    <dbReference type="NCBI Taxonomy" id="2682957"/>
    <lineage>
        <taxon>Eukaryota</taxon>
        <taxon>Fungi</taxon>
        <taxon>Dikarya</taxon>
        <taxon>Basidiomycota</taxon>
        <taxon>Agaricomycotina</taxon>
        <taxon>Agaricomycetes</taxon>
        <taxon>Agaricomycetidae</taxon>
        <taxon>Agaricales</taxon>
        <taxon>Marasmiineae</taxon>
        <taxon>Omphalotaceae</taxon>
        <taxon>Marasmiellus</taxon>
    </lineage>
</organism>
<evidence type="ECO:0000259" key="7">
    <source>
        <dbReference type="PROSITE" id="PS50850"/>
    </source>
</evidence>
<dbReference type="SUPFAM" id="SSF103473">
    <property type="entry name" value="MFS general substrate transporter"/>
    <property type="match status" value="1"/>
</dbReference>
<dbReference type="EMBL" id="JBANRG010000018">
    <property type="protein sequence ID" value="KAK7458133.1"/>
    <property type="molecule type" value="Genomic_DNA"/>
</dbReference>
<evidence type="ECO:0000313" key="9">
    <source>
        <dbReference type="Proteomes" id="UP001498398"/>
    </source>
</evidence>